<gene>
    <name evidence="1" type="ORF">J2Z34_000272</name>
</gene>
<accession>A0ABS4FZU9</accession>
<dbReference type="EMBL" id="JAGGKC010000001">
    <property type="protein sequence ID" value="MBP1917809.1"/>
    <property type="molecule type" value="Genomic_DNA"/>
</dbReference>
<organism evidence="1 2">
    <name type="scientific">Youngiibacter multivorans</name>
    <dbReference type="NCBI Taxonomy" id="937251"/>
    <lineage>
        <taxon>Bacteria</taxon>
        <taxon>Bacillati</taxon>
        <taxon>Bacillota</taxon>
        <taxon>Clostridia</taxon>
        <taxon>Eubacteriales</taxon>
        <taxon>Clostridiaceae</taxon>
        <taxon>Youngiibacter</taxon>
    </lineage>
</organism>
<sequence>MDERIFEEVARQIKSLHNASYELIREGRFDEAGRLLTSAGEISGLTGYREGMGMSCMSLSNLEAVKGDCIRAIEYARASVDYLDKESGRDRAEELLGRLSVAAVKLGMEKERRGCFDEALDLYSAALPKLEGKRREAVEREISLLKGAQDG</sequence>
<dbReference type="Proteomes" id="UP001519271">
    <property type="component" value="Unassembled WGS sequence"/>
</dbReference>
<dbReference type="SUPFAM" id="SSF48452">
    <property type="entry name" value="TPR-like"/>
    <property type="match status" value="1"/>
</dbReference>
<proteinExistence type="predicted"/>
<evidence type="ECO:0000313" key="1">
    <source>
        <dbReference type="EMBL" id="MBP1917809.1"/>
    </source>
</evidence>
<dbReference type="RefSeq" id="WP_209458047.1">
    <property type="nucleotide sequence ID" value="NZ_JAGGKC010000001.1"/>
</dbReference>
<comment type="caution">
    <text evidence="1">The sequence shown here is derived from an EMBL/GenBank/DDBJ whole genome shotgun (WGS) entry which is preliminary data.</text>
</comment>
<dbReference type="InterPro" id="IPR011990">
    <property type="entry name" value="TPR-like_helical_dom_sf"/>
</dbReference>
<name>A0ABS4FZU9_9CLOT</name>
<keyword evidence="2" id="KW-1185">Reference proteome</keyword>
<evidence type="ECO:0000313" key="2">
    <source>
        <dbReference type="Proteomes" id="UP001519271"/>
    </source>
</evidence>
<dbReference type="Gene3D" id="1.25.40.10">
    <property type="entry name" value="Tetratricopeptide repeat domain"/>
    <property type="match status" value="1"/>
</dbReference>
<protein>
    <submittedName>
        <fullName evidence="1">Tetratricopeptide (TPR) repeat protein</fullName>
    </submittedName>
</protein>
<reference evidence="1 2" key="1">
    <citation type="submission" date="2021-03" db="EMBL/GenBank/DDBJ databases">
        <title>Genomic Encyclopedia of Type Strains, Phase IV (KMG-IV): sequencing the most valuable type-strain genomes for metagenomic binning, comparative biology and taxonomic classification.</title>
        <authorList>
            <person name="Goeker M."/>
        </authorList>
    </citation>
    <scope>NUCLEOTIDE SEQUENCE [LARGE SCALE GENOMIC DNA]</scope>
    <source>
        <strain evidence="1 2">DSM 6139</strain>
    </source>
</reference>